<proteinExistence type="predicted"/>
<gene>
    <name evidence="14" type="ORF">Dbus_chrXg1581</name>
</gene>
<keyword evidence="15" id="KW-1185">Reference proteome</keyword>
<keyword evidence="5 12" id="KW-1133">Transmembrane helix</keyword>
<evidence type="ECO:0000256" key="12">
    <source>
        <dbReference type="SAM" id="Phobius"/>
    </source>
</evidence>
<evidence type="ECO:0000256" key="3">
    <source>
        <dbReference type="ARBA" id="ARBA00022475"/>
    </source>
</evidence>
<evidence type="ECO:0000259" key="13">
    <source>
        <dbReference type="SMART" id="SM00918"/>
    </source>
</evidence>
<evidence type="ECO:0000256" key="2">
    <source>
        <dbReference type="ARBA" id="ARBA00022448"/>
    </source>
</evidence>
<keyword evidence="7 12" id="KW-0472">Membrane</keyword>
<evidence type="ECO:0000256" key="8">
    <source>
        <dbReference type="ARBA" id="ARBA00023170"/>
    </source>
</evidence>
<evidence type="ECO:0000256" key="4">
    <source>
        <dbReference type="ARBA" id="ARBA00022692"/>
    </source>
</evidence>
<sequence>MLGTESLQTVYNMSMMYAMVWTINRHYASDSSNPLTIAQFATWETSRSYHNDLIDAALQLASGAARIKFLTEGERLDESHADEEPEPAPLSGLNGRDTAIWLLDSLRAYKRLERHLLLPRSWYKRNGFYCIVYTGAERGRIQTIKEIFRRLLDIYVINVNVFLVERLNGTVQVFNYYPYQPHRCQSHQPVHYATFEGSLGTDPTLHAPYRWRFFDTKLDDMHGCELITVTFEHRPFVMIDRSPTELTDGERLHGIEGMIFRLMAERMNFTIKLIEQVDHDRGVVLPNGTTTGAMSKIVGGSANITFACFMYNKERSENMLPSISYTSFPIVLCVPGGQPMSPLQRLINPLGDKTWMCLLICLALGFGIIAAMRLYGTRRQRDFVLGESNRVACLVFWMTLLGGLHMQPPRRNFARYLLTLWLLLALVLRAAYTGEMYLLLQDGRVREPLTTLAEVLAKQYMFHLIPAMQPLFRDLLPVMHYKLEDFYERSLVRLRDDEHAQIVVPLIEPSVAIFNLNSGVERPGLTVLPQPLVTAPLTIYMRPHSFLKQRMDSLIINMMSSGLVQRYRHMYLDRIEFPGRRKRSKEPTKLSLWQLGGVLASYLMLLLLATLIFLLEIAAAAPERRRLRRLMDAANRYVA</sequence>
<dbReference type="EMBL" id="CP012528">
    <property type="protein sequence ID" value="ALC49725.1"/>
    <property type="molecule type" value="Genomic_DNA"/>
</dbReference>
<evidence type="ECO:0000256" key="11">
    <source>
        <dbReference type="ARBA" id="ARBA00023303"/>
    </source>
</evidence>
<keyword evidence="6" id="KW-0406">Ion transport</keyword>
<feature type="transmembrane region" description="Helical" evidence="12">
    <location>
        <begin position="355"/>
        <end position="376"/>
    </location>
</feature>
<comment type="subcellular location">
    <subcellularLocation>
        <location evidence="1">Cell membrane</location>
        <topology evidence="1">Multi-pass membrane protein</topology>
    </subcellularLocation>
</comment>
<keyword evidence="8" id="KW-0675">Receptor</keyword>
<dbReference type="SMART" id="SM00918">
    <property type="entry name" value="Lig_chan-Glu_bd"/>
    <property type="match status" value="1"/>
</dbReference>
<feature type="domain" description="Ionotropic glutamate receptor L-glutamate and glycine-binding" evidence="13">
    <location>
        <begin position="235"/>
        <end position="299"/>
    </location>
</feature>
<keyword evidence="3" id="KW-1003">Cell membrane</keyword>
<keyword evidence="10" id="KW-1071">Ligand-gated ion channel</keyword>
<dbReference type="OrthoDB" id="8050636at2759"/>
<keyword evidence="2" id="KW-0813">Transport</keyword>
<organism evidence="14 15">
    <name type="scientific">Drosophila busckii</name>
    <name type="common">Fruit fly</name>
    <dbReference type="NCBI Taxonomy" id="30019"/>
    <lineage>
        <taxon>Eukaryota</taxon>
        <taxon>Metazoa</taxon>
        <taxon>Ecdysozoa</taxon>
        <taxon>Arthropoda</taxon>
        <taxon>Hexapoda</taxon>
        <taxon>Insecta</taxon>
        <taxon>Pterygota</taxon>
        <taxon>Neoptera</taxon>
        <taxon>Endopterygota</taxon>
        <taxon>Diptera</taxon>
        <taxon>Brachycera</taxon>
        <taxon>Muscomorpha</taxon>
        <taxon>Ephydroidea</taxon>
        <taxon>Drosophilidae</taxon>
        <taxon>Drosophila</taxon>
    </lineage>
</organism>
<dbReference type="InterPro" id="IPR019594">
    <property type="entry name" value="Glu/Gly-bd"/>
</dbReference>
<evidence type="ECO:0000256" key="6">
    <source>
        <dbReference type="ARBA" id="ARBA00023065"/>
    </source>
</evidence>
<dbReference type="Proteomes" id="UP000494163">
    <property type="component" value="Chromosome X"/>
</dbReference>
<evidence type="ECO:0000256" key="7">
    <source>
        <dbReference type="ARBA" id="ARBA00023136"/>
    </source>
</evidence>
<dbReference type="PANTHER" id="PTHR42643:SF37">
    <property type="entry name" value="IONOTROPIC RECEPTOR 11A-RELATED"/>
    <property type="match status" value="1"/>
</dbReference>
<evidence type="ECO:0000313" key="15">
    <source>
        <dbReference type="Proteomes" id="UP000494163"/>
    </source>
</evidence>
<evidence type="ECO:0000256" key="5">
    <source>
        <dbReference type="ARBA" id="ARBA00022989"/>
    </source>
</evidence>
<name>A0A0M4FAE0_DROBS</name>
<evidence type="ECO:0000256" key="10">
    <source>
        <dbReference type="ARBA" id="ARBA00023286"/>
    </source>
</evidence>
<evidence type="ECO:0000256" key="9">
    <source>
        <dbReference type="ARBA" id="ARBA00023180"/>
    </source>
</evidence>
<dbReference type="PANTHER" id="PTHR42643">
    <property type="entry name" value="IONOTROPIC RECEPTOR 20A-RELATED"/>
    <property type="match status" value="1"/>
</dbReference>
<keyword evidence="11" id="KW-0407">Ion channel</keyword>
<dbReference type="Pfam" id="PF10613">
    <property type="entry name" value="Lig_chan-Glu_bd"/>
    <property type="match status" value="1"/>
</dbReference>
<evidence type="ECO:0000256" key="1">
    <source>
        <dbReference type="ARBA" id="ARBA00004651"/>
    </source>
</evidence>
<feature type="transmembrane region" description="Helical" evidence="12">
    <location>
        <begin position="413"/>
        <end position="432"/>
    </location>
</feature>
<dbReference type="Gene3D" id="3.40.190.10">
    <property type="entry name" value="Periplasmic binding protein-like II"/>
    <property type="match status" value="1"/>
</dbReference>
<protein>
    <submittedName>
        <fullName evidence="14">Ir7c</fullName>
    </submittedName>
</protein>
<dbReference type="AlphaFoldDB" id="A0A0M4FAE0"/>
<accession>A0A0M4FAE0</accession>
<dbReference type="OMA" id="PYGPHRC"/>
<reference evidence="14 15" key="1">
    <citation type="submission" date="2015-08" db="EMBL/GenBank/DDBJ databases">
        <title>Ancestral chromatin configuration constrains chromatin evolution on differentiating sex chromosomes in Drosophila.</title>
        <authorList>
            <person name="Zhou Q."/>
            <person name="Bachtrog D."/>
        </authorList>
    </citation>
    <scope>NUCLEOTIDE SEQUENCE [LARGE SCALE GENOMIC DNA]</scope>
    <source>
        <tissue evidence="14">Whole larvae</tissue>
    </source>
</reference>
<dbReference type="GO" id="GO:0005886">
    <property type="term" value="C:plasma membrane"/>
    <property type="evidence" value="ECO:0007669"/>
    <property type="project" value="UniProtKB-SubCell"/>
</dbReference>
<dbReference type="GO" id="GO:0015276">
    <property type="term" value="F:ligand-gated monoatomic ion channel activity"/>
    <property type="evidence" value="ECO:0007669"/>
    <property type="project" value="InterPro"/>
</dbReference>
<dbReference type="InterPro" id="IPR056198">
    <property type="entry name" value="LBD_receptor"/>
</dbReference>
<keyword evidence="9" id="KW-0325">Glycoprotein</keyword>
<dbReference type="Pfam" id="PF24061">
    <property type="entry name" value="LBD_receptor"/>
    <property type="match status" value="1"/>
</dbReference>
<dbReference type="SUPFAM" id="SSF53850">
    <property type="entry name" value="Periplasmic binding protein-like II"/>
    <property type="match status" value="1"/>
</dbReference>
<dbReference type="InterPro" id="IPR052192">
    <property type="entry name" value="Insect_Ionotropic_Sensory_Rcpt"/>
</dbReference>
<feature type="transmembrane region" description="Helical" evidence="12">
    <location>
        <begin position="599"/>
        <end position="621"/>
    </location>
</feature>
<evidence type="ECO:0000313" key="14">
    <source>
        <dbReference type="EMBL" id="ALC49725.1"/>
    </source>
</evidence>
<keyword evidence="4 12" id="KW-0812">Transmembrane</keyword>
<dbReference type="Gene3D" id="1.10.287.70">
    <property type="match status" value="1"/>
</dbReference>